<accession>A0AAD5LLG9</accession>
<protein>
    <recommendedName>
        <fullName evidence="6">Guanine nucleotide-binding protein subunit beta-like protein</fullName>
    </recommendedName>
</protein>
<gene>
    <name evidence="4" type="ORF">P43SY_007358</name>
</gene>
<proteinExistence type="predicted"/>
<dbReference type="EMBL" id="JAKCXM010000094">
    <property type="protein sequence ID" value="KAJ0402816.1"/>
    <property type="molecule type" value="Genomic_DNA"/>
</dbReference>
<evidence type="ECO:0008006" key="6">
    <source>
        <dbReference type="Google" id="ProtNLM"/>
    </source>
</evidence>
<dbReference type="Proteomes" id="UP001209570">
    <property type="component" value="Unassembled WGS sequence"/>
</dbReference>
<dbReference type="PANTHER" id="PTHR13720">
    <property type="entry name" value="WD-40 REPEAT PROTEIN"/>
    <property type="match status" value="1"/>
</dbReference>
<reference evidence="4" key="1">
    <citation type="submission" date="2021-12" db="EMBL/GenBank/DDBJ databases">
        <title>Prjna785345.</title>
        <authorList>
            <person name="Rujirawat T."/>
            <person name="Krajaejun T."/>
        </authorList>
    </citation>
    <scope>NUCLEOTIDE SEQUENCE</scope>
    <source>
        <strain evidence="4">Pi057C3</strain>
    </source>
</reference>
<comment type="caution">
    <text evidence="4">The sequence shown here is derived from an EMBL/GenBank/DDBJ whole genome shotgun (WGS) entry which is preliminary data.</text>
</comment>
<organism evidence="4 5">
    <name type="scientific">Pythium insidiosum</name>
    <name type="common">Pythiosis disease agent</name>
    <dbReference type="NCBI Taxonomy" id="114742"/>
    <lineage>
        <taxon>Eukaryota</taxon>
        <taxon>Sar</taxon>
        <taxon>Stramenopiles</taxon>
        <taxon>Oomycota</taxon>
        <taxon>Peronosporomycetes</taxon>
        <taxon>Pythiales</taxon>
        <taxon>Pythiaceae</taxon>
        <taxon>Pythium</taxon>
    </lineage>
</organism>
<feature type="repeat" description="WD" evidence="3">
    <location>
        <begin position="385"/>
        <end position="427"/>
    </location>
</feature>
<dbReference type="PROSITE" id="PS00678">
    <property type="entry name" value="WD_REPEATS_1"/>
    <property type="match status" value="2"/>
</dbReference>
<keyword evidence="5" id="KW-1185">Reference proteome</keyword>
<dbReference type="InterPro" id="IPR050630">
    <property type="entry name" value="WD_repeat_EMAP"/>
</dbReference>
<evidence type="ECO:0000256" key="1">
    <source>
        <dbReference type="ARBA" id="ARBA00022574"/>
    </source>
</evidence>
<feature type="repeat" description="WD" evidence="3">
    <location>
        <begin position="158"/>
        <end position="199"/>
    </location>
</feature>
<keyword evidence="2" id="KW-0677">Repeat</keyword>
<keyword evidence="1 3" id="KW-0853">WD repeat</keyword>
<dbReference type="AlphaFoldDB" id="A0AAD5LLG9"/>
<dbReference type="PRINTS" id="PR00320">
    <property type="entry name" value="GPROTEINBRPT"/>
</dbReference>
<dbReference type="GO" id="GO:0005929">
    <property type="term" value="C:cilium"/>
    <property type="evidence" value="ECO:0007669"/>
    <property type="project" value="UniProtKB-ARBA"/>
</dbReference>
<dbReference type="Pfam" id="PF00400">
    <property type="entry name" value="WD40"/>
    <property type="match status" value="5"/>
</dbReference>
<dbReference type="InterPro" id="IPR019775">
    <property type="entry name" value="WD40_repeat_CS"/>
</dbReference>
<feature type="repeat" description="WD" evidence="3">
    <location>
        <begin position="639"/>
        <end position="677"/>
    </location>
</feature>
<evidence type="ECO:0000256" key="2">
    <source>
        <dbReference type="ARBA" id="ARBA00022737"/>
    </source>
</evidence>
<feature type="repeat" description="WD" evidence="3">
    <location>
        <begin position="470"/>
        <end position="509"/>
    </location>
</feature>
<dbReference type="SUPFAM" id="SSF50978">
    <property type="entry name" value="WD40 repeat-like"/>
    <property type="match status" value="2"/>
</dbReference>
<evidence type="ECO:0000313" key="5">
    <source>
        <dbReference type="Proteomes" id="UP001209570"/>
    </source>
</evidence>
<feature type="repeat" description="WD" evidence="3">
    <location>
        <begin position="597"/>
        <end position="638"/>
    </location>
</feature>
<dbReference type="PROSITE" id="PS50082">
    <property type="entry name" value="WD_REPEATS_2"/>
    <property type="match status" value="5"/>
</dbReference>
<evidence type="ECO:0000313" key="4">
    <source>
        <dbReference type="EMBL" id="KAJ0402816.1"/>
    </source>
</evidence>
<dbReference type="InterPro" id="IPR001680">
    <property type="entry name" value="WD40_rpt"/>
</dbReference>
<dbReference type="InterPro" id="IPR015943">
    <property type="entry name" value="WD40/YVTN_repeat-like_dom_sf"/>
</dbReference>
<dbReference type="InterPro" id="IPR036322">
    <property type="entry name" value="WD40_repeat_dom_sf"/>
</dbReference>
<dbReference type="PANTHER" id="PTHR13720:SF53">
    <property type="entry name" value="ANAPHASE-PROMOTING COMPLEX SUBUNIT 4 WD40 DOMAIN-CONTAINING PROTEIN"/>
    <property type="match status" value="1"/>
</dbReference>
<dbReference type="SMART" id="SM00320">
    <property type="entry name" value="WD40"/>
    <property type="match status" value="9"/>
</dbReference>
<dbReference type="PROSITE" id="PS50294">
    <property type="entry name" value="WD_REPEATS_REGION"/>
    <property type="match status" value="4"/>
</dbReference>
<name>A0AAD5LLG9_PYTIN</name>
<dbReference type="Gene3D" id="2.130.10.10">
    <property type="entry name" value="YVTN repeat-like/Quinoprotein amine dehydrogenase"/>
    <property type="match status" value="3"/>
</dbReference>
<evidence type="ECO:0000256" key="3">
    <source>
        <dbReference type="PROSITE-ProRule" id="PRU00221"/>
    </source>
</evidence>
<sequence length="677" mass="73296">MQRQSRGIDPELFAPSVAQAHGGDYAFKGDAGFSAPIGSSYRPATHERPLSASNQTSLSVELEHVSGFTGKGRGTLHAHPMDADCYITCMGAAVVIGNVKESHNQELLRGHDEEINIMSMSNSGMFLASAQIASRRHQDHGATIIVWELGARRELYRLHGFQRNVLQMAFSPDDHFLIASADDSRVILWDLRTSELVLSKSFPSPIVILSWGRTEEKCRRPKYCLALAHSSQLLAGDLAYDIGCMQYRLDVTPFAMPNVGLARTYLCASMTHSKKDLLAGTIAGELVVFNADAQTYRNAVPVSRNGVHSITACRATGYLYVGAGDGVLKKLVGREAEWNLVGQVQLVGGITSLSVSTDGAHLFAGTSAGKLYHLMAQTLVPTELGSSHLGVVTGCAFGDDSSETFATASADGSVRVWNLSTYQLQAMATEAVAALCVTYGRRPPVLISGWADGWLRAFDATTAQRKWHIANAHRGHVTTVATSSLYIVSGSSDGAVNVWSVQTRELVLQFHEHKRGVTQVLVDVGKPHWVHSCGLDKALFIYDLKTERRVVAQQTRDGAFHGISQRLDSETEIVTAGADGRVFFWDCDIVEPVAALLDPSHLRIAALRVSPSGRYLATGGEDCTVKVYDLRTMALVAVASGHSETVNCVAWSPDERQLVSVGSDSCVCVWNVYTDDA</sequence>
<dbReference type="InterPro" id="IPR020472">
    <property type="entry name" value="WD40_PAC1"/>
</dbReference>
<dbReference type="CDD" id="cd00200">
    <property type="entry name" value="WD40"/>
    <property type="match status" value="1"/>
</dbReference>